<feature type="domain" description="MATH" evidence="3">
    <location>
        <begin position="292"/>
        <end position="416"/>
    </location>
</feature>
<evidence type="ECO:0008006" key="5">
    <source>
        <dbReference type="Google" id="ProtNLM"/>
    </source>
</evidence>
<name>A0A6V7J3J1_9HYME</name>
<dbReference type="AlphaFoldDB" id="A0A6V7J3J1"/>
<dbReference type="Gene3D" id="3.30.710.10">
    <property type="entry name" value="Potassium Channel Kv1.1, Chain A"/>
    <property type="match status" value="1"/>
</dbReference>
<dbReference type="Gene3D" id="2.60.210.10">
    <property type="entry name" value="Apoptosis, Tumor Necrosis Factor Receptor Associated Protein 2, Chain A"/>
    <property type="match status" value="1"/>
</dbReference>
<evidence type="ECO:0000259" key="2">
    <source>
        <dbReference type="PROSITE" id="PS50097"/>
    </source>
</evidence>
<feature type="region of interest" description="Disordered" evidence="1">
    <location>
        <begin position="217"/>
        <end position="282"/>
    </location>
</feature>
<dbReference type="SUPFAM" id="SSF54695">
    <property type="entry name" value="POZ domain"/>
    <property type="match status" value="1"/>
</dbReference>
<evidence type="ECO:0000259" key="3">
    <source>
        <dbReference type="PROSITE" id="PS50144"/>
    </source>
</evidence>
<dbReference type="CDD" id="cd00121">
    <property type="entry name" value="MATH"/>
    <property type="match status" value="1"/>
</dbReference>
<evidence type="ECO:0000256" key="1">
    <source>
        <dbReference type="SAM" id="MobiDB-lite"/>
    </source>
</evidence>
<dbReference type="Pfam" id="PF22486">
    <property type="entry name" value="MATH_2"/>
    <property type="match status" value="1"/>
</dbReference>
<dbReference type="InterPro" id="IPR011333">
    <property type="entry name" value="SKP1/BTB/POZ_sf"/>
</dbReference>
<dbReference type="EMBL" id="CADCXW020000012">
    <property type="protein sequence ID" value="CAD1546092.1"/>
    <property type="molecule type" value="Genomic_DNA"/>
</dbReference>
<evidence type="ECO:0000313" key="4">
    <source>
        <dbReference type="EMBL" id="CAD1546092.1"/>
    </source>
</evidence>
<reference evidence="4" key="1">
    <citation type="submission" date="2020-07" db="EMBL/GenBank/DDBJ databases">
        <authorList>
            <person name="Ferguson B K."/>
        </authorList>
    </citation>
    <scope>NUCLEOTIDE SEQUENCE</scope>
    <source>
        <strain evidence="4">L06</strain>
    </source>
</reference>
<dbReference type="SMART" id="SM00061">
    <property type="entry name" value="MATH"/>
    <property type="match status" value="1"/>
</dbReference>
<dbReference type="PANTHER" id="PTHR26379:SF187">
    <property type="entry name" value="OS07G0655300 PROTEIN"/>
    <property type="match status" value="1"/>
</dbReference>
<dbReference type="PROSITE" id="PS50144">
    <property type="entry name" value="MATH"/>
    <property type="match status" value="1"/>
</dbReference>
<protein>
    <recommendedName>
        <fullName evidence="5">BTB domain-containing protein</fullName>
    </recommendedName>
</protein>
<dbReference type="SMART" id="SM00225">
    <property type="entry name" value="BTB"/>
    <property type="match status" value="1"/>
</dbReference>
<dbReference type="InterPro" id="IPR008974">
    <property type="entry name" value="TRAF-like"/>
</dbReference>
<dbReference type="PROSITE" id="PS50097">
    <property type="entry name" value="BTB"/>
    <property type="match status" value="1"/>
</dbReference>
<dbReference type="InterPro" id="IPR002083">
    <property type="entry name" value="MATH/TRAF_dom"/>
</dbReference>
<proteinExistence type="predicted"/>
<sequence>MAGESSMDPVNLFAIIGHLEFWKDDGTLKGWRTDIWRQAAKLLNNKISQHTIYLYVKENKHGIINKIAEKHEENSRQISQNTQEESAISKNSISKHPSLPFKPLKTHITWPQELWNRIKLYQIENGSTSSEPNPKNHLADIISASIHNELNLPCPFAYQLEKTDTTSILSIHIKGSCEECGSIINIRAQKLNGTQLELQVSTYDTRKIDHKVKQQLKAYKRPAASDNSINEASTRELGQEKKTKVQDEEPVNMCHDKKVNRENNKKSENEEPEVEDKNTGDRHDFTEITTEKFNYKWTIKNFSCLQQKNQEKLNSPIFNVGKNNVQWLLQIYPRGNEQGSNDVSCFLVLVSKGSAESGLDVNLQLGILNSSNILAEKSFKHNYQALEGWGWPRMMERAVLLEKCKMDDSLILQCAIEQTLTTVVTSTNITVSFDSQTNQLSDDCRKLIKQPNRFSDVIIVVNGKELAAHKNLLSARSSVFDGMLMHKKLGDSSIEKLKIEGMSIKTVEAMLEFIYTDEVKNLKEMASDLIGAADKYKLIRLKGMCEESLSESLSTKNAAKVLMLADHHNAIKLFNVVMEFMARHICQGIELEDYNSITDANLLRKIISAVVELKK</sequence>
<feature type="compositionally biased region" description="Polar residues" evidence="1">
    <location>
        <begin position="76"/>
        <end position="92"/>
    </location>
</feature>
<dbReference type="InterPro" id="IPR045005">
    <property type="entry name" value="BPM1-6"/>
</dbReference>
<organism evidence="4">
    <name type="scientific">Bracon brevicornis</name>
    <dbReference type="NCBI Taxonomy" id="1563983"/>
    <lineage>
        <taxon>Eukaryota</taxon>
        <taxon>Metazoa</taxon>
        <taxon>Ecdysozoa</taxon>
        <taxon>Arthropoda</taxon>
        <taxon>Hexapoda</taxon>
        <taxon>Insecta</taxon>
        <taxon>Pterygota</taxon>
        <taxon>Neoptera</taxon>
        <taxon>Endopterygota</taxon>
        <taxon>Hymenoptera</taxon>
        <taxon>Apocrita</taxon>
        <taxon>Ichneumonoidea</taxon>
        <taxon>Braconidae</taxon>
        <taxon>Braconinae</taxon>
        <taxon>Bracon</taxon>
    </lineage>
</organism>
<feature type="region of interest" description="Disordered" evidence="1">
    <location>
        <begin position="72"/>
        <end position="92"/>
    </location>
</feature>
<accession>A0A6V7J3J1</accession>
<feature type="compositionally biased region" description="Basic and acidic residues" evidence="1">
    <location>
        <begin position="254"/>
        <end position="282"/>
    </location>
</feature>
<dbReference type="GO" id="GO:0016567">
    <property type="term" value="P:protein ubiquitination"/>
    <property type="evidence" value="ECO:0007669"/>
    <property type="project" value="InterPro"/>
</dbReference>
<feature type="compositionally biased region" description="Basic and acidic residues" evidence="1">
    <location>
        <begin position="233"/>
        <end position="247"/>
    </location>
</feature>
<dbReference type="Pfam" id="PF00651">
    <property type="entry name" value="BTB"/>
    <property type="match status" value="1"/>
</dbReference>
<gene>
    <name evidence="4" type="ORF">BBRV_LOCUS40808</name>
</gene>
<dbReference type="SUPFAM" id="SSF49599">
    <property type="entry name" value="TRAF domain-like"/>
    <property type="match status" value="1"/>
</dbReference>
<dbReference type="PANTHER" id="PTHR26379">
    <property type="entry name" value="BTB/POZ AND MATH DOMAIN-CONTAINING PROTEIN 1"/>
    <property type="match status" value="1"/>
</dbReference>
<dbReference type="InterPro" id="IPR000210">
    <property type="entry name" value="BTB/POZ_dom"/>
</dbReference>
<feature type="domain" description="BTB" evidence="2">
    <location>
        <begin position="455"/>
        <end position="523"/>
    </location>
</feature>